<evidence type="ECO:0000313" key="5">
    <source>
        <dbReference type="Proteomes" id="UP000663844"/>
    </source>
</evidence>
<name>A0A819U2X9_9BILA</name>
<reference evidence="4" key="1">
    <citation type="submission" date="2021-02" db="EMBL/GenBank/DDBJ databases">
        <authorList>
            <person name="Nowell W R."/>
        </authorList>
    </citation>
    <scope>NUCLEOTIDE SEQUENCE</scope>
</reference>
<organism evidence="4 5">
    <name type="scientific">Adineta steineri</name>
    <dbReference type="NCBI Taxonomy" id="433720"/>
    <lineage>
        <taxon>Eukaryota</taxon>
        <taxon>Metazoa</taxon>
        <taxon>Spiralia</taxon>
        <taxon>Gnathifera</taxon>
        <taxon>Rotifera</taxon>
        <taxon>Eurotatoria</taxon>
        <taxon>Bdelloidea</taxon>
        <taxon>Adinetida</taxon>
        <taxon>Adinetidae</taxon>
        <taxon>Adineta</taxon>
    </lineage>
</organism>
<keyword evidence="1" id="KW-0732">Signal</keyword>
<dbReference type="SMART" id="SM00560">
    <property type="entry name" value="LamGL"/>
    <property type="match status" value="2"/>
</dbReference>
<dbReference type="AlphaFoldDB" id="A0A819U2X9"/>
<comment type="caution">
    <text evidence="4">The sequence shown here is derived from an EMBL/GenBank/DDBJ whole genome shotgun (WGS) entry which is preliminary data.</text>
</comment>
<dbReference type="PANTHER" id="PTHR42535:SF2">
    <property type="entry name" value="CHROMOSOME UNDETERMINED SCAFFOLD_146, WHOLE GENOME SHOTGUN SEQUENCE"/>
    <property type="match status" value="1"/>
</dbReference>
<protein>
    <recommendedName>
        <fullName evidence="3">LamG-like jellyroll fold domain-containing protein</fullName>
    </recommendedName>
</protein>
<dbReference type="InterPro" id="IPR006558">
    <property type="entry name" value="LamG-like"/>
</dbReference>
<gene>
    <name evidence="4" type="ORF">OXD698_LOCUS34722</name>
</gene>
<sequence>MGAYCSGLGYNPSATLSDCESYCLSISGCNAVDWNTGGSGCTPRQCATYPPNYSSQSGWEVWAITSGTSTTTSTTTTTTTTTTTAPCIQVAYPYDAHSYWAMENNAADSISNLSGTTVNSPTFYAQGINGGYTLRLIRSSTQYITIPTYQSFVSTSFTVEMWIYPTSMDSSALYGLFGQYEAQTTDHDFLLAIIGAQFRLSFYGDDANSGTTLSANTWYHVAFVYDYSSRTQTIYINGVQDISHSSAGPYLGASGAITIGSYYYNGQQPFDGYIDQVTLYMNARSASDILSDATLTTWHSFDCGISFDSGPLRINGTANNVILASGRVGQGLSFTSSSSYYQLYGFPVLGTSNHPYSISLWIQRTSTGGGSLVHVSSQTDGGGWCLDFMGFSSSGQIIGSSYGTAVTDVIGPVLSINVWTHVVTTFSTTNGVRLYLNGSLIGSTGAMTYSASGALNTVILGSSRAASCGTNSTVAGTFYGYLDEFRLYSRELTAAEVTALANP</sequence>
<evidence type="ECO:0000259" key="3">
    <source>
        <dbReference type="SMART" id="SM00560"/>
    </source>
</evidence>
<dbReference type="Proteomes" id="UP000663844">
    <property type="component" value="Unassembled WGS sequence"/>
</dbReference>
<keyword evidence="2" id="KW-1015">Disulfide bond</keyword>
<evidence type="ECO:0000256" key="2">
    <source>
        <dbReference type="ARBA" id="ARBA00023157"/>
    </source>
</evidence>
<dbReference type="EMBL" id="CAJOAZ010005114">
    <property type="protein sequence ID" value="CAF4088056.1"/>
    <property type="molecule type" value="Genomic_DNA"/>
</dbReference>
<dbReference type="InterPro" id="IPR013320">
    <property type="entry name" value="ConA-like_dom_sf"/>
</dbReference>
<dbReference type="SUPFAM" id="SSF49899">
    <property type="entry name" value="Concanavalin A-like lectins/glucanases"/>
    <property type="match status" value="2"/>
</dbReference>
<feature type="domain" description="LamG-like jellyroll fold" evidence="3">
    <location>
        <begin position="155"/>
        <end position="287"/>
    </location>
</feature>
<evidence type="ECO:0000256" key="1">
    <source>
        <dbReference type="ARBA" id="ARBA00022729"/>
    </source>
</evidence>
<proteinExistence type="predicted"/>
<evidence type="ECO:0000313" key="4">
    <source>
        <dbReference type="EMBL" id="CAF4088056.1"/>
    </source>
</evidence>
<dbReference type="PANTHER" id="PTHR42535">
    <property type="entry name" value="OOKINETE PROTEIN, PUTATIVE-RELATED"/>
    <property type="match status" value="1"/>
</dbReference>
<dbReference type="Gene3D" id="2.60.120.200">
    <property type="match status" value="2"/>
</dbReference>
<dbReference type="Pfam" id="PF13385">
    <property type="entry name" value="Laminin_G_3"/>
    <property type="match status" value="2"/>
</dbReference>
<accession>A0A819U2X9</accession>
<feature type="domain" description="LamG-like jellyroll fold" evidence="3">
    <location>
        <begin position="354"/>
        <end position="495"/>
    </location>
</feature>